<dbReference type="PROSITE" id="PS51918">
    <property type="entry name" value="RADICAL_SAM"/>
    <property type="match status" value="1"/>
</dbReference>
<comment type="function">
    <text evidence="9">Probably acts as a heme chaperone, transferring heme to an unknown acceptor. Binds one molecule of heme per monomer, possibly covalently. Binds 1 [4Fe-4S] cluster. The cluster is coordinated with 3 cysteines and an exchangeable S-adenosyl-L-methionine.</text>
</comment>
<evidence type="ECO:0000256" key="5">
    <source>
        <dbReference type="ARBA" id="ARBA00022723"/>
    </source>
</evidence>
<keyword evidence="6 9" id="KW-0408">Iron</keyword>
<evidence type="ECO:0000256" key="9">
    <source>
        <dbReference type="RuleBase" id="RU364116"/>
    </source>
</evidence>
<organism evidence="11 12">
    <name type="scientific">Clostridioides difficile</name>
    <name type="common">Peptoclostridium difficile</name>
    <dbReference type="NCBI Taxonomy" id="1496"/>
    <lineage>
        <taxon>Bacteria</taxon>
        <taxon>Bacillati</taxon>
        <taxon>Bacillota</taxon>
        <taxon>Clostridia</taxon>
        <taxon>Peptostreptococcales</taxon>
        <taxon>Peptostreptococcaceae</taxon>
        <taxon>Clostridioides</taxon>
    </lineage>
</organism>
<dbReference type="Proteomes" id="UP000411588">
    <property type="component" value="Unassembled WGS sequence"/>
</dbReference>
<dbReference type="InterPro" id="IPR007197">
    <property type="entry name" value="rSAM"/>
</dbReference>
<dbReference type="SFLD" id="SFLDS00029">
    <property type="entry name" value="Radical_SAM"/>
    <property type="match status" value="1"/>
</dbReference>
<keyword evidence="5 9" id="KW-0479">Metal-binding</keyword>
<dbReference type="InterPro" id="IPR013785">
    <property type="entry name" value="Aldolase_TIM"/>
</dbReference>
<dbReference type="InterPro" id="IPR058240">
    <property type="entry name" value="rSAM_sf"/>
</dbReference>
<dbReference type="PANTHER" id="PTHR13932">
    <property type="entry name" value="COPROPORPHYRINIGEN III OXIDASE"/>
    <property type="match status" value="1"/>
</dbReference>
<reference evidence="11 12" key="1">
    <citation type="submission" date="2019-02" db="EMBL/GenBank/DDBJ databases">
        <authorList>
            <consortium name="Pathogen Informatics"/>
        </authorList>
    </citation>
    <scope>NUCLEOTIDE SEQUENCE [LARGE SCALE GENOMIC DNA]</scope>
    <source>
        <strain evidence="12">clo34</strain>
    </source>
</reference>
<accession>A0AB74Q6T4</accession>
<evidence type="ECO:0000256" key="3">
    <source>
        <dbReference type="ARBA" id="ARBA00022617"/>
    </source>
</evidence>
<evidence type="ECO:0000256" key="7">
    <source>
        <dbReference type="ARBA" id="ARBA00023014"/>
    </source>
</evidence>
<keyword evidence="7 9" id="KW-0411">Iron-sulfur</keyword>
<dbReference type="GO" id="GO:0005737">
    <property type="term" value="C:cytoplasm"/>
    <property type="evidence" value="ECO:0007669"/>
    <property type="project" value="UniProtKB-SubCell"/>
</dbReference>
<comment type="similarity">
    <text evidence="1">Belongs to the anaerobic coproporphyrinogen-III oxidase family. HemW subfamily.</text>
</comment>
<protein>
    <recommendedName>
        <fullName evidence="2 9">Heme chaperone HemW</fullName>
    </recommendedName>
</protein>
<dbReference type="SFLD" id="SFLDG01065">
    <property type="entry name" value="anaerobic_coproporphyrinogen-I"/>
    <property type="match status" value="1"/>
</dbReference>
<dbReference type="Pfam" id="PF04055">
    <property type="entry name" value="Radical_SAM"/>
    <property type="match status" value="1"/>
</dbReference>
<keyword evidence="9" id="KW-0963">Cytoplasm</keyword>
<dbReference type="SFLD" id="SFLDF00562">
    <property type="entry name" value="HemN-like__clustered_with_heat"/>
    <property type="match status" value="1"/>
</dbReference>
<dbReference type="InterPro" id="IPR034505">
    <property type="entry name" value="Coproporphyrinogen-III_oxidase"/>
</dbReference>
<evidence type="ECO:0000256" key="2">
    <source>
        <dbReference type="ARBA" id="ARBA00017228"/>
    </source>
</evidence>
<comment type="caution">
    <text evidence="11">The sequence shown here is derived from an EMBL/GenBank/DDBJ whole genome shotgun (WGS) entry which is preliminary data.</text>
</comment>
<evidence type="ECO:0000256" key="6">
    <source>
        <dbReference type="ARBA" id="ARBA00023004"/>
    </source>
</evidence>
<keyword evidence="4 9" id="KW-0949">S-adenosyl-L-methionine</keyword>
<keyword evidence="8 9" id="KW-0143">Chaperone</keyword>
<evidence type="ECO:0000256" key="1">
    <source>
        <dbReference type="ARBA" id="ARBA00006100"/>
    </source>
</evidence>
<keyword evidence="11" id="KW-0560">Oxidoreductase</keyword>
<dbReference type="PANTHER" id="PTHR13932:SF5">
    <property type="entry name" value="RADICAL S-ADENOSYL METHIONINE DOMAIN-CONTAINING PROTEIN 1, MITOCHONDRIAL"/>
    <property type="match status" value="1"/>
</dbReference>
<keyword evidence="3 9" id="KW-0349">Heme</keyword>
<proteinExistence type="inferred from homology"/>
<dbReference type="InterPro" id="IPR006638">
    <property type="entry name" value="Elp3/MiaA/NifB-like_rSAM"/>
</dbReference>
<evidence type="ECO:0000313" key="11">
    <source>
        <dbReference type="EMBL" id="VFD29233.1"/>
    </source>
</evidence>
<dbReference type="SFLD" id="SFLDG01082">
    <property type="entry name" value="B12-binding_domain_containing"/>
    <property type="match status" value="1"/>
</dbReference>
<dbReference type="InterPro" id="IPR004559">
    <property type="entry name" value="HemW-like"/>
</dbReference>
<dbReference type="NCBIfam" id="TIGR00539">
    <property type="entry name" value="hemN_rel"/>
    <property type="match status" value="1"/>
</dbReference>
<dbReference type="GO" id="GO:0051539">
    <property type="term" value="F:4 iron, 4 sulfur cluster binding"/>
    <property type="evidence" value="ECO:0007669"/>
    <property type="project" value="UniProtKB-UniRule"/>
</dbReference>
<name>A0AB74Q6T4_CLODI</name>
<dbReference type="SMART" id="SM00729">
    <property type="entry name" value="Elp3"/>
    <property type="match status" value="1"/>
</dbReference>
<evidence type="ECO:0000256" key="8">
    <source>
        <dbReference type="ARBA" id="ARBA00023186"/>
    </source>
</evidence>
<dbReference type="EMBL" id="CAADAN010000001">
    <property type="protein sequence ID" value="VFD29233.1"/>
    <property type="molecule type" value="Genomic_DNA"/>
</dbReference>
<dbReference type="RefSeq" id="WP_009897649.1">
    <property type="nucleotide sequence ID" value="NZ_BITJ01000012.1"/>
</dbReference>
<evidence type="ECO:0000313" key="12">
    <source>
        <dbReference type="Proteomes" id="UP000411588"/>
    </source>
</evidence>
<dbReference type="AlphaFoldDB" id="A0AB74Q6T4"/>
<dbReference type="SUPFAM" id="SSF102114">
    <property type="entry name" value="Radical SAM enzymes"/>
    <property type="match status" value="1"/>
</dbReference>
<dbReference type="InterPro" id="IPR010723">
    <property type="entry name" value="HemN_C"/>
</dbReference>
<evidence type="ECO:0000259" key="10">
    <source>
        <dbReference type="PROSITE" id="PS51918"/>
    </source>
</evidence>
<sequence>MLGLYVHIPFCVKKCKYCDFNSYKMDIDSKKRYIEDLKIEMELYSNKLYKDNKYKNKECCSLNKNDKITSIFVGGGTPSILTSDEIREVFISIKEMFDIDENAEITIECNPGTLTLEKLKTMKEIGINRLSIGLQAIQEKHLNFIGRIHTYEEFEKNYKDALSVGFKNINVDLMYSLPNQTLCDWKETLEKVVHLNPTHISAYSLILEEGTELYNMYESNKFELIDENVDIEMYEYTINYLKSKGYNQYEISNYSKEGYNCEHNILYWECEHYIGIGAGASGYINENRYNNVESLEDYHLSLVKREKPIQENEILSEKDMIEEKIFMGLRMNKGIKFEDFKKKFGIDFREKYNKQIEMLLARKLINQSFEGIQLTQKGREISNSVFIEFME</sequence>
<dbReference type="GO" id="GO:0046872">
    <property type="term" value="F:metal ion binding"/>
    <property type="evidence" value="ECO:0007669"/>
    <property type="project" value="UniProtKB-UniRule"/>
</dbReference>
<keyword evidence="9" id="KW-0004">4Fe-4S</keyword>
<dbReference type="CDD" id="cd01335">
    <property type="entry name" value="Radical_SAM"/>
    <property type="match status" value="1"/>
</dbReference>
<evidence type="ECO:0000256" key="4">
    <source>
        <dbReference type="ARBA" id="ARBA00022691"/>
    </source>
</evidence>
<dbReference type="GO" id="GO:0004109">
    <property type="term" value="F:coproporphyrinogen oxidase activity"/>
    <property type="evidence" value="ECO:0007669"/>
    <property type="project" value="InterPro"/>
</dbReference>
<dbReference type="SFLD" id="SFLDF00288">
    <property type="entry name" value="HemN-like__clustered_with_nucl"/>
    <property type="match status" value="1"/>
</dbReference>
<feature type="domain" description="Radical SAM core" evidence="10">
    <location>
        <begin position="1"/>
        <end position="247"/>
    </location>
</feature>
<comment type="subcellular location">
    <subcellularLocation>
        <location evidence="9">Cytoplasm</location>
    </subcellularLocation>
</comment>
<gene>
    <name evidence="11" type="primary">hemN</name>
    <name evidence="11" type="ORF">SAMEA1402399_00272</name>
</gene>
<dbReference type="Gene3D" id="3.20.20.70">
    <property type="entry name" value="Aldolase class I"/>
    <property type="match status" value="1"/>
</dbReference>
<dbReference type="Pfam" id="PF06969">
    <property type="entry name" value="HemN_C"/>
    <property type="match status" value="1"/>
</dbReference>
<dbReference type="GO" id="GO:0006779">
    <property type="term" value="P:porphyrin-containing compound biosynthetic process"/>
    <property type="evidence" value="ECO:0007669"/>
    <property type="project" value="InterPro"/>
</dbReference>